<gene>
    <name evidence="2" type="ORF">LECACI_7A004968</name>
</gene>
<evidence type="ECO:0000313" key="2">
    <source>
        <dbReference type="EMBL" id="CAK4025435.1"/>
    </source>
</evidence>
<dbReference type="AlphaFoldDB" id="A0AAI8YZQ7"/>
<dbReference type="Pfam" id="PF01636">
    <property type="entry name" value="APH"/>
    <property type="match status" value="1"/>
</dbReference>
<dbReference type="InterPro" id="IPR051678">
    <property type="entry name" value="AGP_Transferase"/>
</dbReference>
<feature type="domain" description="Aminoglycoside phosphotransferase" evidence="1">
    <location>
        <begin position="71"/>
        <end position="266"/>
    </location>
</feature>
<proteinExistence type="predicted"/>
<protein>
    <recommendedName>
        <fullName evidence="1">Aminoglycoside phosphotransferase domain-containing protein</fullName>
    </recommendedName>
</protein>
<dbReference type="InterPro" id="IPR011009">
    <property type="entry name" value="Kinase-like_dom_sf"/>
</dbReference>
<dbReference type="SUPFAM" id="SSF56112">
    <property type="entry name" value="Protein kinase-like (PK-like)"/>
    <property type="match status" value="1"/>
</dbReference>
<reference evidence="2" key="1">
    <citation type="submission" date="2023-11" db="EMBL/GenBank/DDBJ databases">
        <authorList>
            <person name="Alioto T."/>
            <person name="Alioto T."/>
            <person name="Gomez Garrido J."/>
        </authorList>
    </citation>
    <scope>NUCLEOTIDE SEQUENCE</scope>
</reference>
<organism evidence="2 3">
    <name type="scientific">Lecanosticta acicola</name>
    <dbReference type="NCBI Taxonomy" id="111012"/>
    <lineage>
        <taxon>Eukaryota</taxon>
        <taxon>Fungi</taxon>
        <taxon>Dikarya</taxon>
        <taxon>Ascomycota</taxon>
        <taxon>Pezizomycotina</taxon>
        <taxon>Dothideomycetes</taxon>
        <taxon>Dothideomycetidae</taxon>
        <taxon>Mycosphaerellales</taxon>
        <taxon>Mycosphaerellaceae</taxon>
        <taxon>Lecanosticta</taxon>
    </lineage>
</organism>
<sequence length="295" mass="33798">MTGGNMTIPYYALDTPVSLPTEEEIAASPEIRPLYTGRRVVQVNTHIVAKFGINVDLAEGTNMMFVQQNTNIPVPRVYALYSKAGINYIIMQRIPGQSLQELWPQLDAVDKESVVKLLRAYFGELRALEAPCHYGSLGEKPLLDELFWTREPDAKINGPFASTSFFIDAITRRYEQEIAGDTRLRYKLDFYRQCLPRLLEGQSPVFTHGDLQGKNIMAQRLCPDAADADANASSKWRITILDWQTSGWYPSSWEYSCTVRATRWQDDWAVWIEKVLDPYYAVSAWLQDIRLELWS</sequence>
<accession>A0AAI8YZQ7</accession>
<dbReference type="PANTHER" id="PTHR21310:SF48">
    <property type="entry name" value="AMINOGLYCOSIDE PHOSPHOTRANSFERASE DOMAIN-CONTAINING PROTEIN"/>
    <property type="match status" value="1"/>
</dbReference>
<comment type="caution">
    <text evidence="2">The sequence shown here is derived from an EMBL/GenBank/DDBJ whole genome shotgun (WGS) entry which is preliminary data.</text>
</comment>
<dbReference type="Proteomes" id="UP001296104">
    <property type="component" value="Unassembled WGS sequence"/>
</dbReference>
<name>A0AAI8YZQ7_9PEZI</name>
<dbReference type="EMBL" id="CAVMBE010000030">
    <property type="protein sequence ID" value="CAK4025435.1"/>
    <property type="molecule type" value="Genomic_DNA"/>
</dbReference>
<evidence type="ECO:0000259" key="1">
    <source>
        <dbReference type="Pfam" id="PF01636"/>
    </source>
</evidence>
<dbReference type="InterPro" id="IPR002575">
    <property type="entry name" value="Aminoglycoside_PTrfase"/>
</dbReference>
<evidence type="ECO:0000313" key="3">
    <source>
        <dbReference type="Proteomes" id="UP001296104"/>
    </source>
</evidence>
<dbReference type="CDD" id="cd05120">
    <property type="entry name" value="APH_ChoK_like"/>
    <property type="match status" value="1"/>
</dbReference>
<dbReference type="PANTHER" id="PTHR21310">
    <property type="entry name" value="AMINOGLYCOSIDE PHOSPHOTRANSFERASE-RELATED-RELATED"/>
    <property type="match status" value="1"/>
</dbReference>
<keyword evidence="3" id="KW-1185">Reference proteome</keyword>